<feature type="region of interest" description="Disordered" evidence="3">
    <location>
        <begin position="30"/>
        <end position="79"/>
    </location>
</feature>
<feature type="region of interest" description="Disordered" evidence="3">
    <location>
        <begin position="380"/>
        <end position="482"/>
    </location>
</feature>
<feature type="compositionally biased region" description="Basic and acidic residues" evidence="3">
    <location>
        <begin position="439"/>
        <end position="454"/>
    </location>
</feature>
<comment type="caution">
    <text evidence="4">The sequence shown here is derived from an EMBL/GenBank/DDBJ whole genome shotgun (WGS) entry which is preliminary data.</text>
</comment>
<feature type="compositionally biased region" description="Basic and acidic residues" evidence="3">
    <location>
        <begin position="472"/>
        <end position="482"/>
    </location>
</feature>
<name>A0AAN8LQ71_9TELE</name>
<keyword evidence="1 2" id="KW-0175">Coiled coil</keyword>
<protein>
    <submittedName>
        <fullName evidence="4">Uncharacterized protein</fullName>
    </submittedName>
</protein>
<evidence type="ECO:0000313" key="5">
    <source>
        <dbReference type="Proteomes" id="UP001356427"/>
    </source>
</evidence>
<dbReference type="InterPro" id="IPR051149">
    <property type="entry name" value="Spindly/BICDR_Dynein_Adapter"/>
</dbReference>
<organism evidence="4 5">
    <name type="scientific">Coregonus suidteri</name>
    <dbReference type="NCBI Taxonomy" id="861788"/>
    <lineage>
        <taxon>Eukaryota</taxon>
        <taxon>Metazoa</taxon>
        <taxon>Chordata</taxon>
        <taxon>Craniata</taxon>
        <taxon>Vertebrata</taxon>
        <taxon>Euteleostomi</taxon>
        <taxon>Actinopterygii</taxon>
        <taxon>Neopterygii</taxon>
        <taxon>Teleostei</taxon>
        <taxon>Protacanthopterygii</taxon>
        <taxon>Salmoniformes</taxon>
        <taxon>Salmonidae</taxon>
        <taxon>Coregoninae</taxon>
        <taxon>Coregonus</taxon>
    </lineage>
</organism>
<feature type="coiled-coil region" evidence="2">
    <location>
        <begin position="312"/>
        <end position="374"/>
    </location>
</feature>
<evidence type="ECO:0000313" key="4">
    <source>
        <dbReference type="EMBL" id="KAK6305716.1"/>
    </source>
</evidence>
<feature type="compositionally biased region" description="Basic residues" evidence="3">
    <location>
        <begin position="388"/>
        <end position="402"/>
    </location>
</feature>
<dbReference type="PANTHER" id="PTHR32123:SF10">
    <property type="entry name" value="BICD FAMILY-LIKE CARGO ADAPTER 1-RELATED"/>
    <property type="match status" value="1"/>
</dbReference>
<evidence type="ECO:0000256" key="3">
    <source>
        <dbReference type="SAM" id="MobiDB-lite"/>
    </source>
</evidence>
<evidence type="ECO:0000256" key="2">
    <source>
        <dbReference type="SAM" id="Coils"/>
    </source>
</evidence>
<feature type="compositionally biased region" description="Polar residues" evidence="3">
    <location>
        <begin position="405"/>
        <end position="419"/>
    </location>
</feature>
<keyword evidence="5" id="KW-1185">Reference proteome</keyword>
<proteinExistence type="predicted"/>
<dbReference type="GO" id="GO:0047496">
    <property type="term" value="P:vesicle transport along microtubule"/>
    <property type="evidence" value="ECO:0007669"/>
    <property type="project" value="TreeGrafter"/>
</dbReference>
<dbReference type="PANTHER" id="PTHR32123">
    <property type="entry name" value="BICD FAMILY-LIKE CARGO ADAPTER"/>
    <property type="match status" value="1"/>
</dbReference>
<evidence type="ECO:0000256" key="1">
    <source>
        <dbReference type="ARBA" id="ARBA00023054"/>
    </source>
</evidence>
<accession>A0AAN8LQ71</accession>
<sequence>MGDPVPFSILNERLRPQFTAMERLCYSLDTLKDGPQRPGTVRGGSNTRSTILRDEIQTQDDSSSTTTEPEDDPEKEDVVTEGLTSLTEEGDDCHELLTMSMISNCLMPSLTVEDASPDDSGELTVVRESLTIENGGLGGLTMVSEGDGDGSDEVSEGDGSDEVSEDKSPFRRSYVDRTLPDLIRNGRPLSRRRTLGPVSDTLKEVRREVALSLRRSLRLKAQVDKLQENRDEPEWSQHREKVTEEVQSILRLLLPLTEAESSSVEPSGQENSLDTALVLLQNVARKLALSHTAQDSKSWVQKGNDVDDSAILQQALRDRDDAMEKKKAMEAELLRSKTEMMLLNNQLLEAVQKRLELSLELEAWKDDVQRILQQQLQSQQAAEQAQRKPSRLGLMRRTKGPTHQKPASTPTHTTSTYNPGQVVRNPVPSPAPQRNPVTWRDRLKMGKMGRHGDQDAAQASPMSRSSSSSSSRPEEGFHTIDL</sequence>
<reference evidence="4 5" key="1">
    <citation type="submission" date="2021-04" db="EMBL/GenBank/DDBJ databases">
        <authorList>
            <person name="De Guttry C."/>
            <person name="Zahm M."/>
            <person name="Klopp C."/>
            <person name="Cabau C."/>
            <person name="Louis A."/>
            <person name="Berthelot C."/>
            <person name="Parey E."/>
            <person name="Roest Crollius H."/>
            <person name="Montfort J."/>
            <person name="Robinson-Rechavi M."/>
            <person name="Bucao C."/>
            <person name="Bouchez O."/>
            <person name="Gislard M."/>
            <person name="Lluch J."/>
            <person name="Milhes M."/>
            <person name="Lampietro C."/>
            <person name="Lopez Roques C."/>
            <person name="Donnadieu C."/>
            <person name="Braasch I."/>
            <person name="Desvignes T."/>
            <person name="Postlethwait J."/>
            <person name="Bobe J."/>
            <person name="Wedekind C."/>
            <person name="Guiguen Y."/>
        </authorList>
    </citation>
    <scope>NUCLEOTIDE SEQUENCE [LARGE SCALE GENOMIC DNA]</scope>
    <source>
        <strain evidence="4">Cs_M1</strain>
        <tissue evidence="4">Blood</tissue>
    </source>
</reference>
<feature type="region of interest" description="Disordered" evidence="3">
    <location>
        <begin position="135"/>
        <end position="171"/>
    </location>
</feature>
<dbReference type="GO" id="GO:0055107">
    <property type="term" value="P:Golgi to secretory granule transport"/>
    <property type="evidence" value="ECO:0007669"/>
    <property type="project" value="TreeGrafter"/>
</dbReference>
<dbReference type="AlphaFoldDB" id="A0AAN8LQ71"/>
<gene>
    <name evidence="4" type="ORF">J4Q44_G00244960</name>
</gene>
<dbReference type="Proteomes" id="UP001356427">
    <property type="component" value="Unassembled WGS sequence"/>
</dbReference>
<feature type="compositionally biased region" description="Acidic residues" evidence="3">
    <location>
        <begin position="146"/>
        <end position="164"/>
    </location>
</feature>
<dbReference type="EMBL" id="JAGTTL010000022">
    <property type="protein sequence ID" value="KAK6305716.1"/>
    <property type="molecule type" value="Genomic_DNA"/>
</dbReference>